<feature type="region of interest" description="Disordered" evidence="1">
    <location>
        <begin position="15"/>
        <end position="37"/>
    </location>
</feature>
<feature type="compositionally biased region" description="Polar residues" evidence="1">
    <location>
        <begin position="88"/>
        <end position="105"/>
    </location>
</feature>
<dbReference type="Proteomes" id="UP000247810">
    <property type="component" value="Unassembled WGS sequence"/>
</dbReference>
<dbReference type="VEuPathDB" id="FungiDB:BO71DRAFT_197174"/>
<proteinExistence type="predicted"/>
<evidence type="ECO:0000313" key="3">
    <source>
        <dbReference type="Proteomes" id="UP000247810"/>
    </source>
</evidence>
<feature type="compositionally biased region" description="Low complexity" evidence="1">
    <location>
        <begin position="210"/>
        <end position="246"/>
    </location>
</feature>
<protein>
    <submittedName>
        <fullName evidence="2">Uncharacterized protein</fullName>
    </submittedName>
</protein>
<feature type="region of interest" description="Disordered" evidence="1">
    <location>
        <begin position="84"/>
        <end position="186"/>
    </location>
</feature>
<dbReference type="OrthoDB" id="5366332at2759"/>
<name>A0A319DEP3_9EURO</name>
<sequence>MAATLTCHGHALHAPYTISTGDDRPPPTVSPVLPLSPEPEQVSSCLITKVPSLNIASQLVSPGVNDDSDTTVYTTTLEVTEITETTLGAATSPTVSDQPPSNASSDEMDSGLEASKNTSPSSSPSHDRRISKRKRTTSPPSPSSKTSEQLRSSSRNPRRPALSRHSSLQSHHRTATTASFTPLSDQTARREDLIALHRESCRLFQDDGLSSPSPRISRPASSNSPRTPSRPLRSPSSISSPSGPRPQLSISTYRDPGSRDDYPRPPLRASTFSAVDSACDSPTYPTVTVIDWTSPSTRRREYEKIDRASSGVRGFWRRVAPRWCQFGDNRTPFFEEGKDGKGNHEGSVRRFRMDIPEEPGCETQASATLPRGFKLTKSVVHRMGNRRLKTP</sequence>
<gene>
    <name evidence="2" type="ORF">BO71DRAFT_197174</name>
</gene>
<keyword evidence="3" id="KW-1185">Reference proteome</keyword>
<feature type="region of interest" description="Disordered" evidence="1">
    <location>
        <begin position="205"/>
        <end position="279"/>
    </location>
</feature>
<feature type="compositionally biased region" description="Polar residues" evidence="1">
    <location>
        <begin position="175"/>
        <end position="186"/>
    </location>
</feature>
<dbReference type="EMBL" id="KZ825848">
    <property type="protein sequence ID" value="PYH95751.1"/>
    <property type="molecule type" value="Genomic_DNA"/>
</dbReference>
<reference evidence="2 3" key="1">
    <citation type="submission" date="2018-02" db="EMBL/GenBank/DDBJ databases">
        <title>The genomes of Aspergillus section Nigri reveals drivers in fungal speciation.</title>
        <authorList>
            <consortium name="DOE Joint Genome Institute"/>
            <person name="Vesth T.C."/>
            <person name="Nybo J."/>
            <person name="Theobald S."/>
            <person name="Brandl J."/>
            <person name="Frisvad J.C."/>
            <person name="Nielsen K.F."/>
            <person name="Lyhne E.K."/>
            <person name="Kogle M.E."/>
            <person name="Kuo A."/>
            <person name="Riley R."/>
            <person name="Clum A."/>
            <person name="Nolan M."/>
            <person name="Lipzen A."/>
            <person name="Salamov A."/>
            <person name="Henrissat B."/>
            <person name="Wiebenga A."/>
            <person name="De vries R.P."/>
            <person name="Grigoriev I.V."/>
            <person name="Mortensen U.H."/>
            <person name="Andersen M.R."/>
            <person name="Baker S.E."/>
        </authorList>
    </citation>
    <scope>NUCLEOTIDE SEQUENCE [LARGE SCALE GENOMIC DNA]</scope>
    <source>
        <strain evidence="2 3">CBS 707.79</strain>
    </source>
</reference>
<evidence type="ECO:0000256" key="1">
    <source>
        <dbReference type="SAM" id="MobiDB-lite"/>
    </source>
</evidence>
<dbReference type="AlphaFoldDB" id="A0A319DEP3"/>
<accession>A0A319DEP3</accession>
<organism evidence="2 3">
    <name type="scientific">Aspergillus ellipticus CBS 707.79</name>
    <dbReference type="NCBI Taxonomy" id="1448320"/>
    <lineage>
        <taxon>Eukaryota</taxon>
        <taxon>Fungi</taxon>
        <taxon>Dikarya</taxon>
        <taxon>Ascomycota</taxon>
        <taxon>Pezizomycotina</taxon>
        <taxon>Eurotiomycetes</taxon>
        <taxon>Eurotiomycetidae</taxon>
        <taxon>Eurotiales</taxon>
        <taxon>Aspergillaceae</taxon>
        <taxon>Aspergillus</taxon>
        <taxon>Aspergillus subgen. Circumdati</taxon>
    </lineage>
</organism>
<evidence type="ECO:0000313" key="2">
    <source>
        <dbReference type="EMBL" id="PYH95751.1"/>
    </source>
</evidence>
<feature type="compositionally biased region" description="Pro residues" evidence="1">
    <location>
        <begin position="26"/>
        <end position="37"/>
    </location>
</feature>